<gene>
    <name evidence="1" type="ORF">ACFSW4_12755</name>
</gene>
<organism evidence="1 2">
    <name type="scientific">Piscibacillus salipiscarius</name>
    <dbReference type="NCBI Taxonomy" id="299480"/>
    <lineage>
        <taxon>Bacteria</taxon>
        <taxon>Bacillati</taxon>
        <taxon>Bacillota</taxon>
        <taxon>Bacilli</taxon>
        <taxon>Bacillales</taxon>
        <taxon>Bacillaceae</taxon>
        <taxon>Piscibacillus</taxon>
    </lineage>
</organism>
<dbReference type="RefSeq" id="WP_279401927.1">
    <property type="nucleotide sequence ID" value="NZ_JBHUMZ010000045.1"/>
</dbReference>
<proteinExistence type="predicted"/>
<sequence length="47" mass="5389">MGMKSRIYKFLRIWNDIDSVRKGHAGKRIGRRAAGKATGKVLKKLFK</sequence>
<keyword evidence="2" id="KW-1185">Reference proteome</keyword>
<evidence type="ECO:0000313" key="2">
    <source>
        <dbReference type="Proteomes" id="UP001597452"/>
    </source>
</evidence>
<comment type="caution">
    <text evidence="1">The sequence shown here is derived from an EMBL/GenBank/DDBJ whole genome shotgun (WGS) entry which is preliminary data.</text>
</comment>
<reference evidence="2" key="1">
    <citation type="journal article" date="2019" name="Int. J. Syst. Evol. Microbiol.">
        <title>The Global Catalogue of Microorganisms (GCM) 10K type strain sequencing project: providing services to taxonomists for standard genome sequencing and annotation.</title>
        <authorList>
            <consortium name="The Broad Institute Genomics Platform"/>
            <consortium name="The Broad Institute Genome Sequencing Center for Infectious Disease"/>
            <person name="Wu L."/>
            <person name="Ma J."/>
        </authorList>
    </citation>
    <scope>NUCLEOTIDE SEQUENCE [LARGE SCALE GENOMIC DNA]</scope>
    <source>
        <strain evidence="2">TISTR 1571</strain>
    </source>
</reference>
<dbReference type="Proteomes" id="UP001597452">
    <property type="component" value="Unassembled WGS sequence"/>
</dbReference>
<accession>A0ABW5QDA6</accession>
<dbReference type="EMBL" id="JBHUMZ010000045">
    <property type="protein sequence ID" value="MFD2639740.1"/>
    <property type="molecule type" value="Genomic_DNA"/>
</dbReference>
<evidence type="ECO:0008006" key="3">
    <source>
        <dbReference type="Google" id="ProtNLM"/>
    </source>
</evidence>
<evidence type="ECO:0000313" key="1">
    <source>
        <dbReference type="EMBL" id="MFD2639740.1"/>
    </source>
</evidence>
<name>A0ABW5QDA6_9BACI</name>
<protein>
    <recommendedName>
        <fullName evidence="3">Phage protein</fullName>
    </recommendedName>
</protein>